<accession>A0A1H8VV85</accession>
<dbReference type="Proteomes" id="UP000198939">
    <property type="component" value="Unassembled WGS sequence"/>
</dbReference>
<reference evidence="1" key="1">
    <citation type="submission" date="2016-10" db="EMBL/GenBank/DDBJ databases">
        <authorList>
            <person name="de Groot N.N."/>
        </authorList>
    </citation>
    <scope>NUCLEOTIDE SEQUENCE [LARGE SCALE GENOMIC DNA]</scope>
    <source>
        <strain evidence="1">CCBAU85039</strain>
    </source>
</reference>
<evidence type="ECO:0000313" key="2">
    <source>
        <dbReference type="EMBL" id="SEP18828.1"/>
    </source>
</evidence>
<dbReference type="AlphaFoldDB" id="A0A1H8VV85"/>
<gene>
    <name evidence="1" type="ORF">RTCCBAU85039_6201</name>
    <name evidence="2" type="ORF">SAMN05216228_104717</name>
</gene>
<reference evidence="2 4" key="2">
    <citation type="submission" date="2016-10" db="EMBL/GenBank/DDBJ databases">
        <authorList>
            <person name="Varghese N."/>
            <person name="Submissions S."/>
        </authorList>
    </citation>
    <scope>NUCLEOTIDE SEQUENCE [LARGE SCALE GENOMIC DNA]</scope>
    <source>
        <strain evidence="2 4">CGMCC 1.7071</strain>
    </source>
</reference>
<evidence type="ECO:0000313" key="3">
    <source>
        <dbReference type="Proteomes" id="UP000183063"/>
    </source>
</evidence>
<name>A0A1H8VV85_9HYPH</name>
<protein>
    <submittedName>
        <fullName evidence="2">Nucleotide-binding universal stress protein, UspA family</fullName>
    </submittedName>
    <submittedName>
        <fullName evidence="1">Universal stress protein family protein</fullName>
    </submittedName>
</protein>
<reference evidence="3" key="3">
    <citation type="submission" date="2016-10" db="EMBL/GenBank/DDBJ databases">
        <authorList>
            <person name="Wibberg D."/>
        </authorList>
    </citation>
    <scope>NUCLEOTIDE SEQUENCE [LARGE SCALE GENOMIC DNA]</scope>
</reference>
<dbReference type="Gene3D" id="3.40.50.12370">
    <property type="match status" value="1"/>
</dbReference>
<dbReference type="EMBL" id="FOCV01000047">
    <property type="protein sequence ID" value="SEP18828.1"/>
    <property type="molecule type" value="Genomic_DNA"/>
</dbReference>
<evidence type="ECO:0000313" key="1">
    <source>
        <dbReference type="EMBL" id="SEI19606.1"/>
    </source>
</evidence>
<organism evidence="1 3">
    <name type="scientific">Rhizobium tibeticum</name>
    <dbReference type="NCBI Taxonomy" id="501024"/>
    <lineage>
        <taxon>Bacteria</taxon>
        <taxon>Pseudomonadati</taxon>
        <taxon>Pseudomonadota</taxon>
        <taxon>Alphaproteobacteria</taxon>
        <taxon>Hyphomicrobiales</taxon>
        <taxon>Rhizobiaceae</taxon>
        <taxon>Rhizobium/Agrobacterium group</taxon>
        <taxon>Rhizobium</taxon>
    </lineage>
</organism>
<dbReference type="SUPFAM" id="SSF52402">
    <property type="entry name" value="Adenine nucleotide alpha hydrolases-like"/>
    <property type="match status" value="1"/>
</dbReference>
<proteinExistence type="predicted"/>
<dbReference type="EMBL" id="FNXB01000059">
    <property type="protein sequence ID" value="SEI19606.1"/>
    <property type="molecule type" value="Genomic_DNA"/>
</dbReference>
<keyword evidence="4" id="KW-1185">Reference proteome</keyword>
<evidence type="ECO:0000313" key="4">
    <source>
        <dbReference type="Proteomes" id="UP000198939"/>
    </source>
</evidence>
<sequence>MISTSALPFPTTVLDVTSLAPSNALTGARHYTERDSYMAFKSVLSVMRADQADQDVKTAATLCAEIGAHLSVLIIGLATRPPMPITPGIGAVSGPWHEGRASELRMLDRRCREIDGLTTDMVRLERRVGEIETLLGTMRLSCEVDFYYGDQGNVGAVVRQRALYSDLTIIGPLILGAPDLALSVIDGSLGESGKPLLVVPKGTKATLSPRRVLVGWDRRVESSRAVREALGLLSRSKDVRIMLSDCRASYNGNREPAVDLADYLARHGVRGVVDCVPSVGAAVTTVLAQHALDVSADMLVMGAYGHRALRQRIFGGATGWIPEKLPIIPMFLAR</sequence>
<dbReference type="Proteomes" id="UP000183063">
    <property type="component" value="Unassembled WGS sequence"/>
</dbReference>
<dbReference type="STRING" id="501024.RTCCBAU85039_6201"/>
<dbReference type="CDD" id="cd00293">
    <property type="entry name" value="USP-like"/>
    <property type="match status" value="1"/>
</dbReference>